<evidence type="ECO:0000313" key="1">
    <source>
        <dbReference type="EMBL" id="QFY41793.1"/>
    </source>
</evidence>
<organism evidence="1 2">
    <name type="scientific">Candidatus Methylospira mobilis</name>
    <dbReference type="NCBI Taxonomy" id="1808979"/>
    <lineage>
        <taxon>Bacteria</taxon>
        <taxon>Pseudomonadati</taxon>
        <taxon>Pseudomonadota</taxon>
        <taxon>Gammaproteobacteria</taxon>
        <taxon>Methylococcales</taxon>
        <taxon>Methylococcaceae</taxon>
        <taxon>Candidatus Methylospira</taxon>
    </lineage>
</organism>
<gene>
    <name evidence="1" type="ORF">F6R98_03415</name>
</gene>
<dbReference type="KEGG" id="mmob:F6R98_03415"/>
<evidence type="ECO:0000313" key="2">
    <source>
        <dbReference type="Proteomes" id="UP000325755"/>
    </source>
</evidence>
<sequence>MTSDELNSALHRLNLEPKEAAQFLGVNQRTFRRWLDHSQEIPGPAECAINAWIRMEDFGLAWRPDSVTLRTGNLQSIAAYNDYALELTEIITRVTNRGGPASPWVVDMEKRCATLGPIKLSFYHQQNGNFSPSWYSRRDCSPDLERDRHLIDDAIVCIANKYAAINGEKRGKL</sequence>
<dbReference type="InterPro" id="IPR010982">
    <property type="entry name" value="Lambda_DNA-bd_dom_sf"/>
</dbReference>
<dbReference type="AlphaFoldDB" id="A0A5Q0BD06"/>
<dbReference type="OrthoDB" id="8438314at2"/>
<name>A0A5Q0BD06_9GAMM</name>
<dbReference type="EMBL" id="CP044205">
    <property type="protein sequence ID" value="QFY41793.1"/>
    <property type="molecule type" value="Genomic_DNA"/>
</dbReference>
<dbReference type="Gene3D" id="1.10.260.40">
    <property type="entry name" value="lambda repressor-like DNA-binding domains"/>
    <property type="match status" value="1"/>
</dbReference>
<dbReference type="Proteomes" id="UP000325755">
    <property type="component" value="Chromosome"/>
</dbReference>
<proteinExistence type="predicted"/>
<dbReference type="RefSeq" id="WP_153247776.1">
    <property type="nucleotide sequence ID" value="NZ_CP044205.1"/>
</dbReference>
<accession>A0A5Q0BD06</accession>
<dbReference type="InParanoid" id="A0A5Q0BD06"/>
<reference evidence="1 2" key="1">
    <citation type="submission" date="2019-09" db="EMBL/GenBank/DDBJ databases">
        <title>Ecophysiology of the spiral-shaped methanotroph Methylospira mobilis as revealed by the complete genome sequence.</title>
        <authorList>
            <person name="Oshkin I.Y."/>
            <person name="Dedysh S.N."/>
            <person name="Miroshnikov K."/>
            <person name="Danilova O.V."/>
            <person name="Hakobyan A."/>
            <person name="Liesack W."/>
        </authorList>
    </citation>
    <scope>NUCLEOTIDE SEQUENCE [LARGE SCALE GENOMIC DNA]</scope>
    <source>
        <strain evidence="1 2">Shm1</strain>
    </source>
</reference>
<protein>
    <submittedName>
        <fullName evidence="1">Uncharacterized protein</fullName>
    </submittedName>
</protein>
<keyword evidence="2" id="KW-1185">Reference proteome</keyword>
<dbReference type="GO" id="GO:0003677">
    <property type="term" value="F:DNA binding"/>
    <property type="evidence" value="ECO:0007669"/>
    <property type="project" value="InterPro"/>
</dbReference>